<dbReference type="EMBL" id="JAVDYE010000001">
    <property type="protein sequence ID" value="MDR7381233.1"/>
    <property type="molecule type" value="Genomic_DNA"/>
</dbReference>
<accession>A0ABU2CIS7</accession>
<name>A0ABU2CIS7_9MICO</name>
<keyword evidence="1" id="KW-0732">Signal</keyword>
<sequence length="134" mass="13445">MLPFLVVCMATLLLCAAFVVELGGTLQAQQRVNDLAAQAARTGGQQISLASGTTSGTQTLTVDPYAARTAAQAYLSAAGVTGAVTVADATLTVTVSDTYRSPIIGSIAGPREVSGSATARLARTLAGTEQGGRS</sequence>
<protein>
    <submittedName>
        <fullName evidence="2">Flp pilus assembly protein TadG</fullName>
    </submittedName>
</protein>
<feature type="signal peptide" evidence="1">
    <location>
        <begin position="1"/>
        <end position="28"/>
    </location>
</feature>
<organism evidence="2 3">
    <name type="scientific">Promicromonospora iranensis</name>
    <dbReference type="NCBI Taxonomy" id="1105144"/>
    <lineage>
        <taxon>Bacteria</taxon>
        <taxon>Bacillati</taxon>
        <taxon>Actinomycetota</taxon>
        <taxon>Actinomycetes</taxon>
        <taxon>Micrococcales</taxon>
        <taxon>Promicromonosporaceae</taxon>
        <taxon>Promicromonospora</taxon>
    </lineage>
</organism>
<keyword evidence="3" id="KW-1185">Reference proteome</keyword>
<proteinExistence type="predicted"/>
<reference evidence="2 3" key="1">
    <citation type="submission" date="2023-07" db="EMBL/GenBank/DDBJ databases">
        <title>Sequencing the genomes of 1000 actinobacteria strains.</title>
        <authorList>
            <person name="Klenk H.-P."/>
        </authorList>
    </citation>
    <scope>NUCLEOTIDE SEQUENCE [LARGE SCALE GENOMIC DNA]</scope>
    <source>
        <strain evidence="2 3">DSM 45554</strain>
    </source>
</reference>
<dbReference type="Proteomes" id="UP001183585">
    <property type="component" value="Unassembled WGS sequence"/>
</dbReference>
<evidence type="ECO:0000313" key="2">
    <source>
        <dbReference type="EMBL" id="MDR7381233.1"/>
    </source>
</evidence>
<feature type="chain" id="PRO_5045095900" evidence="1">
    <location>
        <begin position="29"/>
        <end position="134"/>
    </location>
</feature>
<dbReference type="RefSeq" id="WP_274997511.1">
    <property type="nucleotide sequence ID" value="NZ_JAJQQP010000016.1"/>
</dbReference>
<evidence type="ECO:0000313" key="3">
    <source>
        <dbReference type="Proteomes" id="UP001183585"/>
    </source>
</evidence>
<evidence type="ECO:0000256" key="1">
    <source>
        <dbReference type="SAM" id="SignalP"/>
    </source>
</evidence>
<gene>
    <name evidence="2" type="ORF">J2S48_000748</name>
</gene>
<comment type="caution">
    <text evidence="2">The sequence shown here is derived from an EMBL/GenBank/DDBJ whole genome shotgun (WGS) entry which is preliminary data.</text>
</comment>